<dbReference type="PANTHER" id="PTHR43283:SF7">
    <property type="entry name" value="BETA-LACTAMASE-RELATED DOMAIN-CONTAINING PROTEIN"/>
    <property type="match status" value="1"/>
</dbReference>
<reference evidence="2 3" key="1">
    <citation type="submission" date="2021-03" db="EMBL/GenBank/DDBJ databases">
        <title>Muricauda lutimaris sp. nov. and Muricauda ruestringensis sp. nov, two marine members of the Flavobacteriaceae isolated from deep sea sediments of Western Pacific.</title>
        <authorList>
            <person name="Zhao S."/>
            <person name="Liu R."/>
        </authorList>
    </citation>
    <scope>NUCLEOTIDE SEQUENCE [LARGE SCALE GENOMIC DNA]</scope>
    <source>
        <strain evidence="2 3">BC31-1-A7</strain>
    </source>
</reference>
<organism evidence="2 3">
    <name type="scientific">Flagellimonas aurea</name>
    <dbReference type="NCBI Taxonomy" id="2915619"/>
    <lineage>
        <taxon>Bacteria</taxon>
        <taxon>Pseudomonadati</taxon>
        <taxon>Bacteroidota</taxon>
        <taxon>Flavobacteriia</taxon>
        <taxon>Flavobacteriales</taxon>
        <taxon>Flavobacteriaceae</taxon>
        <taxon>Flagellimonas</taxon>
    </lineage>
</organism>
<dbReference type="InterPro" id="IPR012338">
    <property type="entry name" value="Beta-lactam/transpept-like"/>
</dbReference>
<keyword evidence="2" id="KW-0378">Hydrolase</keyword>
<dbReference type="SUPFAM" id="SSF56601">
    <property type="entry name" value="beta-lactamase/transpeptidase-like"/>
    <property type="match status" value="1"/>
</dbReference>
<evidence type="ECO:0000313" key="3">
    <source>
        <dbReference type="Proteomes" id="UP000664044"/>
    </source>
</evidence>
<keyword evidence="3" id="KW-1185">Reference proteome</keyword>
<name>A0ABS3G9J3_9FLAO</name>
<dbReference type="Gene3D" id="3.40.710.10">
    <property type="entry name" value="DD-peptidase/beta-lactamase superfamily"/>
    <property type="match status" value="1"/>
</dbReference>
<dbReference type="EMBL" id="JAFLNL010000008">
    <property type="protein sequence ID" value="MBO0355242.1"/>
    <property type="molecule type" value="Genomic_DNA"/>
</dbReference>
<protein>
    <submittedName>
        <fullName evidence="2">Serine hydrolase</fullName>
    </submittedName>
</protein>
<comment type="caution">
    <text evidence="2">The sequence shown here is derived from an EMBL/GenBank/DDBJ whole genome shotgun (WGS) entry which is preliminary data.</text>
</comment>
<dbReference type="InterPro" id="IPR001466">
    <property type="entry name" value="Beta-lactam-related"/>
</dbReference>
<sequence>MIKKLFIVPLLAILFSFCSPKKSTSETDELIGVWSGLLFQTESKYDSLVLSPAIVPSKAYLYEKGKKTVRQITRKGRVFNFKDSSGLRFEGFLASDSTTFHGVFTHDLWAQNLSFEHKDNQWRAKIYKPEIIDTDYIVYLEFYKDSTSKVQANIQSNKENRELHFKIEEVLVEGNRIDFKITNDRFGISAVYDTEKRNIALTYGNAGGKRKVQMKKLKPNELEGYLPKLPQENYQYSIPKAPDSTMQSASLEDVGIDISMLSFIDLANGKNLEHIHGIIITKDRKLVFEEYFHGYNRENIHDIRSAFKSLASLALGKAMMKNDELNVENAVVDYYPEYSINDAQKKKINIYHILTMSTGIQLEDEDKMQWEHKDWVGYKLNLPMVHEPGNVFEYSSGGSNLLTGIIQKSVDTYLPLFIYKELLLPMDIHNFQMLTSPTGMGYLAGSFYMRPIDFTKFGLLVLDKGTWNGEQLIGESWIDESIKPHIKGSWPKDSDYGYLWRLLEREVGGKRMRTIEAWGNGGQFLIIIPEIDMTITFTGGNYNLFPEMEDRPFSILTEYILPAVQLK</sequence>
<dbReference type="RefSeq" id="WP_207035148.1">
    <property type="nucleotide sequence ID" value="NZ_JAFLNL010000008.1"/>
</dbReference>
<gene>
    <name evidence="2" type="ORF">J0656_14555</name>
</gene>
<proteinExistence type="predicted"/>
<dbReference type="GO" id="GO:0016787">
    <property type="term" value="F:hydrolase activity"/>
    <property type="evidence" value="ECO:0007669"/>
    <property type="project" value="UniProtKB-KW"/>
</dbReference>
<accession>A0ABS3G9J3</accession>
<dbReference type="InterPro" id="IPR050789">
    <property type="entry name" value="Diverse_Enzym_Activities"/>
</dbReference>
<dbReference type="Proteomes" id="UP000664044">
    <property type="component" value="Unassembled WGS sequence"/>
</dbReference>
<dbReference type="Pfam" id="PF00144">
    <property type="entry name" value="Beta-lactamase"/>
    <property type="match status" value="1"/>
</dbReference>
<feature type="domain" description="Beta-lactamase-related" evidence="1">
    <location>
        <begin position="278"/>
        <end position="537"/>
    </location>
</feature>
<dbReference type="PANTHER" id="PTHR43283">
    <property type="entry name" value="BETA-LACTAMASE-RELATED"/>
    <property type="match status" value="1"/>
</dbReference>
<evidence type="ECO:0000313" key="2">
    <source>
        <dbReference type="EMBL" id="MBO0355242.1"/>
    </source>
</evidence>
<evidence type="ECO:0000259" key="1">
    <source>
        <dbReference type="Pfam" id="PF00144"/>
    </source>
</evidence>